<feature type="region of interest" description="Disordered" evidence="1">
    <location>
        <begin position="384"/>
        <end position="408"/>
    </location>
</feature>
<feature type="compositionally biased region" description="Polar residues" evidence="1">
    <location>
        <begin position="812"/>
        <end position="821"/>
    </location>
</feature>
<accession>A0AA39IQ69</accession>
<dbReference type="AlphaFoldDB" id="A0AA39IQ69"/>
<feature type="transmembrane region" description="Helical" evidence="2">
    <location>
        <begin position="80"/>
        <end position="105"/>
    </location>
</feature>
<feature type="transmembrane region" description="Helical" evidence="2">
    <location>
        <begin position="125"/>
        <end position="147"/>
    </location>
</feature>
<feature type="transmembrane region" description="Helical" evidence="2">
    <location>
        <begin position="168"/>
        <end position="189"/>
    </location>
</feature>
<gene>
    <name evidence="3" type="ORF">QR680_010101</name>
</gene>
<dbReference type="Proteomes" id="UP001175271">
    <property type="component" value="Unassembled WGS sequence"/>
</dbReference>
<feature type="region of interest" description="Disordered" evidence="1">
    <location>
        <begin position="799"/>
        <end position="855"/>
    </location>
</feature>
<feature type="compositionally biased region" description="Basic and acidic residues" evidence="1">
    <location>
        <begin position="384"/>
        <end position="393"/>
    </location>
</feature>
<comment type="caution">
    <text evidence="3">The sequence shown here is derived from an EMBL/GenBank/DDBJ whole genome shotgun (WGS) entry which is preliminary data.</text>
</comment>
<keyword evidence="2" id="KW-0472">Membrane</keyword>
<reference evidence="3" key="1">
    <citation type="submission" date="2023-06" db="EMBL/GenBank/DDBJ databases">
        <title>Genomic analysis of the entomopathogenic nematode Steinernema hermaphroditum.</title>
        <authorList>
            <person name="Schwarz E.M."/>
            <person name="Heppert J.K."/>
            <person name="Baniya A."/>
            <person name="Schwartz H.T."/>
            <person name="Tan C.-H."/>
            <person name="Antoshechkin I."/>
            <person name="Sternberg P.W."/>
            <person name="Goodrich-Blair H."/>
            <person name="Dillman A.R."/>
        </authorList>
    </citation>
    <scope>NUCLEOTIDE SEQUENCE</scope>
    <source>
        <strain evidence="3">PS9179</strain>
        <tissue evidence="3">Whole animal</tissue>
    </source>
</reference>
<feature type="compositionally biased region" description="Low complexity" evidence="1">
    <location>
        <begin position="463"/>
        <end position="473"/>
    </location>
</feature>
<feature type="region of interest" description="Disordered" evidence="1">
    <location>
        <begin position="455"/>
        <end position="487"/>
    </location>
</feature>
<proteinExistence type="predicted"/>
<protein>
    <submittedName>
        <fullName evidence="3">Uncharacterized protein</fullName>
    </submittedName>
</protein>
<evidence type="ECO:0000256" key="1">
    <source>
        <dbReference type="SAM" id="MobiDB-lite"/>
    </source>
</evidence>
<evidence type="ECO:0000313" key="4">
    <source>
        <dbReference type="Proteomes" id="UP001175271"/>
    </source>
</evidence>
<dbReference type="EMBL" id="JAUCMV010000001">
    <property type="protein sequence ID" value="KAK0427179.1"/>
    <property type="molecule type" value="Genomic_DNA"/>
</dbReference>
<feature type="transmembrane region" description="Helical" evidence="2">
    <location>
        <begin position="36"/>
        <end position="60"/>
    </location>
</feature>
<feature type="region of interest" description="Disordered" evidence="1">
    <location>
        <begin position="711"/>
        <end position="750"/>
    </location>
</feature>
<sequence>MALLTTVVHLAYNLSSTAYTAYMIHISNSTSWSHALIYWTGSLMFSTSLSLICCDFFTVIDRTVAIQRPILYTHKHKTTWIVFAALVAFAFAANIGVYEIGRIPIPSEKLKHFRGVVHDEFVDAMYYFKSGISAVNVPLTLYFLWRLKQFTTRTLFVDETLKTANQIVVYQMLAEIGLIIIPTLLTSLIDWIGDISITTIVGSYPNALYVFYTTRTYTSIDRLRFDSNTSAHQLRTTSSRCAPPTPTPTAGRVKFPTMLTDRHGEEILRCPRCADRLEAMCLTDFVDTDGATYQHIWWTCRGLRDDSCDYPLDMPTNVFWVKRTMQQRQEGFVPLPNINLLPKKYRSLYPTLFPKEAHRKKNRKSQKKTNLDVVAENEVELAELRSEGSRESRCTSPSSEASQAVQSSRSCSRLSFMSSVSANSSNGSKRVSVEERLPTPEREIFKKLCIPVAPHCRPRDTPAADTATPSTSSQPKHSPEKAPAVSKKRIESVFEGLTDIADEVETEPASQQAEKPSDIVKKLAKPAVPGVPEVDPSSPNASRPISTAPHSSTPSQCLETVRRETVVPSVHSITPRDLTKSEKLREKQRRNRMAIEQRAQKIFDATSTSIQVKDLDNVHIREDSSKRKRVDIFDGPECTLKSLLYMRYATGDFLHAVQRKLTKEGIGQPFTAMTPQQKRMAAEMASNIRKEHGSNPQGPSWLERRKLTTRRVANTADMSPEESVDEAGPSEKRAKPNLSESMATAEEEDFTELRPMTPRRLRTSQRLSAAHLTKHMLDREKERFAHAMSWRIGLNANKVTEEAPHVTPPRAPSTSSEQNSVPLAGNSAETQTRAPSTPTASTTPEEYEDDLSDIPDGMKLTRFNDPELDALLARKLRKVCQENVIYDKDSNLLYVPANINYVVPSQPATVEPEPEQHAQQDAFNEPDYMPSGLATDPNADLHYDDYNFLNPTPMDQTGMDNANFQGMEDPLQAHDNISSDGMWHDLGFGMSGMDSQAPADENTGLYDEFGLPLDGSLQGLNW</sequence>
<feature type="compositionally biased region" description="Polar residues" evidence="1">
    <location>
        <begin position="394"/>
        <end position="406"/>
    </location>
</feature>
<feature type="compositionally biased region" description="Polar residues" evidence="1">
    <location>
        <begin position="537"/>
        <end position="558"/>
    </location>
</feature>
<organism evidence="3 4">
    <name type="scientific">Steinernema hermaphroditum</name>
    <dbReference type="NCBI Taxonomy" id="289476"/>
    <lineage>
        <taxon>Eukaryota</taxon>
        <taxon>Metazoa</taxon>
        <taxon>Ecdysozoa</taxon>
        <taxon>Nematoda</taxon>
        <taxon>Chromadorea</taxon>
        <taxon>Rhabditida</taxon>
        <taxon>Tylenchina</taxon>
        <taxon>Panagrolaimomorpha</taxon>
        <taxon>Strongyloidoidea</taxon>
        <taxon>Steinernematidae</taxon>
        <taxon>Steinernema</taxon>
    </lineage>
</organism>
<feature type="compositionally biased region" description="Low complexity" evidence="1">
    <location>
        <begin position="830"/>
        <end position="844"/>
    </location>
</feature>
<evidence type="ECO:0000256" key="2">
    <source>
        <dbReference type="SAM" id="Phobius"/>
    </source>
</evidence>
<keyword evidence="2" id="KW-1133">Transmembrane helix</keyword>
<name>A0AA39IQ69_9BILA</name>
<keyword evidence="4" id="KW-1185">Reference proteome</keyword>
<keyword evidence="2" id="KW-0812">Transmembrane</keyword>
<feature type="region of interest" description="Disordered" evidence="1">
    <location>
        <begin position="528"/>
        <end position="559"/>
    </location>
</feature>
<evidence type="ECO:0000313" key="3">
    <source>
        <dbReference type="EMBL" id="KAK0427179.1"/>
    </source>
</evidence>